<dbReference type="Proteomes" id="UP000314294">
    <property type="component" value="Unassembled WGS sequence"/>
</dbReference>
<dbReference type="EMBL" id="SRLO01000335">
    <property type="protein sequence ID" value="TNN60340.1"/>
    <property type="molecule type" value="Genomic_DNA"/>
</dbReference>
<dbReference type="AlphaFoldDB" id="A0A4Z2H4G0"/>
<evidence type="ECO:0000313" key="3">
    <source>
        <dbReference type="Proteomes" id="UP000314294"/>
    </source>
</evidence>
<protein>
    <submittedName>
        <fullName evidence="2">Uncharacterized protein</fullName>
    </submittedName>
</protein>
<evidence type="ECO:0000313" key="2">
    <source>
        <dbReference type="EMBL" id="TNN60340.1"/>
    </source>
</evidence>
<reference evidence="2 3" key="1">
    <citation type="submission" date="2019-03" db="EMBL/GenBank/DDBJ databases">
        <title>First draft genome of Liparis tanakae, snailfish: a comprehensive survey of snailfish specific genes.</title>
        <authorList>
            <person name="Kim W."/>
            <person name="Song I."/>
            <person name="Jeong J.-H."/>
            <person name="Kim D."/>
            <person name="Kim S."/>
            <person name="Ryu S."/>
            <person name="Song J.Y."/>
            <person name="Lee S.K."/>
        </authorList>
    </citation>
    <scope>NUCLEOTIDE SEQUENCE [LARGE SCALE GENOMIC DNA]</scope>
    <source>
        <tissue evidence="2">Muscle</tissue>
    </source>
</reference>
<name>A0A4Z2H4G0_9TELE</name>
<feature type="region of interest" description="Disordered" evidence="1">
    <location>
        <begin position="38"/>
        <end position="67"/>
    </location>
</feature>
<proteinExistence type="predicted"/>
<keyword evidence="3" id="KW-1185">Reference proteome</keyword>
<gene>
    <name evidence="2" type="ORF">EYF80_029421</name>
</gene>
<organism evidence="2 3">
    <name type="scientific">Liparis tanakae</name>
    <name type="common">Tanaka's snailfish</name>
    <dbReference type="NCBI Taxonomy" id="230148"/>
    <lineage>
        <taxon>Eukaryota</taxon>
        <taxon>Metazoa</taxon>
        <taxon>Chordata</taxon>
        <taxon>Craniata</taxon>
        <taxon>Vertebrata</taxon>
        <taxon>Euteleostomi</taxon>
        <taxon>Actinopterygii</taxon>
        <taxon>Neopterygii</taxon>
        <taxon>Teleostei</taxon>
        <taxon>Neoteleostei</taxon>
        <taxon>Acanthomorphata</taxon>
        <taxon>Eupercaria</taxon>
        <taxon>Perciformes</taxon>
        <taxon>Cottioidei</taxon>
        <taxon>Cottales</taxon>
        <taxon>Liparidae</taxon>
        <taxon>Liparis</taxon>
    </lineage>
</organism>
<comment type="caution">
    <text evidence="2">The sequence shown here is derived from an EMBL/GenBank/DDBJ whole genome shotgun (WGS) entry which is preliminary data.</text>
</comment>
<sequence>MPDNSGGGFVFLTAPQASHVAEAVRDCRPNRGGELQLGEGRIHNVGPELRSASVGRRLRDPPPLTEL</sequence>
<evidence type="ECO:0000256" key="1">
    <source>
        <dbReference type="SAM" id="MobiDB-lite"/>
    </source>
</evidence>
<accession>A0A4Z2H4G0</accession>